<evidence type="ECO:0000313" key="2">
    <source>
        <dbReference type="Proteomes" id="UP000247551"/>
    </source>
</evidence>
<dbReference type="Proteomes" id="UP000247551">
    <property type="component" value="Unassembled WGS sequence"/>
</dbReference>
<comment type="caution">
    <text evidence="1">The sequence shown here is derived from an EMBL/GenBank/DDBJ whole genome shotgun (WGS) entry which is preliminary data.</text>
</comment>
<dbReference type="EMBL" id="QKLW01000001">
    <property type="protein sequence ID" value="PYF84933.1"/>
    <property type="molecule type" value="Genomic_DNA"/>
</dbReference>
<protein>
    <submittedName>
        <fullName evidence="1">Uncharacterized protein</fullName>
    </submittedName>
</protein>
<evidence type="ECO:0000313" key="1">
    <source>
        <dbReference type="EMBL" id="PYF84933.1"/>
    </source>
</evidence>
<accession>A0A318V9W5</accession>
<sequence length="44" mass="5263">MKLIISNFYKAIVDVMRVHNMEVDAQEEWQGWDAWVNLDSPVKR</sequence>
<proteinExistence type="predicted"/>
<organism evidence="1 2">
    <name type="scientific">Marinomonas alcarazii</name>
    <dbReference type="NCBI Taxonomy" id="491949"/>
    <lineage>
        <taxon>Bacteria</taxon>
        <taxon>Pseudomonadati</taxon>
        <taxon>Pseudomonadota</taxon>
        <taxon>Gammaproteobacteria</taxon>
        <taxon>Oceanospirillales</taxon>
        <taxon>Oceanospirillaceae</taxon>
        <taxon>Marinomonas</taxon>
    </lineage>
</organism>
<dbReference type="AlphaFoldDB" id="A0A318V9W5"/>
<gene>
    <name evidence="1" type="ORF">DFP75_101984</name>
</gene>
<dbReference type="RefSeq" id="WP_281270045.1">
    <property type="nucleotide sequence ID" value="NZ_QKLW01000001.1"/>
</dbReference>
<reference evidence="1 2" key="1">
    <citation type="submission" date="2018-06" db="EMBL/GenBank/DDBJ databases">
        <title>Genomic Encyclopedia of Type Strains, Phase III (KMG-III): the genomes of soil and plant-associated and newly described type strains.</title>
        <authorList>
            <person name="Whitman W."/>
        </authorList>
    </citation>
    <scope>NUCLEOTIDE SEQUENCE [LARGE SCALE GENOMIC DNA]</scope>
    <source>
        <strain evidence="1 2">CECT 7730</strain>
    </source>
</reference>
<name>A0A318V9W5_9GAMM</name>
<keyword evidence="2" id="KW-1185">Reference proteome</keyword>